<dbReference type="KEGG" id="bip:Bint_2065"/>
<organism evidence="1 2">
    <name type="scientific">Brachyspira intermedia (strain ATCC 51140 / PWS/A)</name>
    <name type="common">Serpulina intermedia</name>
    <dbReference type="NCBI Taxonomy" id="1045858"/>
    <lineage>
        <taxon>Bacteria</taxon>
        <taxon>Pseudomonadati</taxon>
        <taxon>Spirochaetota</taxon>
        <taxon>Spirochaetia</taxon>
        <taxon>Brachyspirales</taxon>
        <taxon>Brachyspiraceae</taxon>
        <taxon>Brachyspira</taxon>
    </lineage>
</organism>
<dbReference type="EMBL" id="CP002874">
    <property type="protein sequence ID" value="AEM22681.1"/>
    <property type="molecule type" value="Genomic_DNA"/>
</dbReference>
<protein>
    <submittedName>
        <fullName evidence="1">Uncharacterized protein</fullName>
    </submittedName>
</protein>
<evidence type="ECO:0000313" key="1">
    <source>
        <dbReference type="EMBL" id="AEM22681.1"/>
    </source>
</evidence>
<name>G0EL25_BRAIP</name>
<dbReference type="AlphaFoldDB" id="G0EL25"/>
<proteinExistence type="predicted"/>
<evidence type="ECO:0000313" key="2">
    <source>
        <dbReference type="Proteomes" id="UP000008522"/>
    </source>
</evidence>
<accession>G0EL25</accession>
<dbReference type="HOGENOM" id="CLU_2767709_0_0_12"/>
<sequence>MDDGCKKVCKAIELIENSNIKLFLEYYIEPSFHRGGDTRIMKIYSLLDNIDTKWYILLEKTYFLSNTIK</sequence>
<dbReference type="GeneID" id="44970580"/>
<dbReference type="RefSeq" id="WP_014488499.1">
    <property type="nucleotide sequence ID" value="NC_017243.1"/>
</dbReference>
<gene>
    <name evidence="1" type="ordered locus">Bint_2065</name>
</gene>
<dbReference type="Proteomes" id="UP000008522">
    <property type="component" value="Chromosome"/>
</dbReference>
<keyword evidence="2" id="KW-1185">Reference proteome</keyword>
<dbReference type="PATRIC" id="fig|1045858.4.peg.2068"/>
<reference evidence="1 2" key="1">
    <citation type="journal article" date="2011" name="BMC Genomics">
        <title>Complete genome sequence of Brachyspira intermedia reveals unique genomic features in Brachyspira species and phage-mediated horizontal gene transfer.</title>
        <authorList>
            <person name="Hafstrom T."/>
            <person name="Jansson D.S."/>
            <person name="Segerman B."/>
        </authorList>
    </citation>
    <scope>NUCLEOTIDE SEQUENCE [LARGE SCALE GENOMIC DNA]</scope>
    <source>
        <strain evidence="2">ATCC 51140 / PWS/A</strain>
    </source>
</reference>